<evidence type="ECO:0000313" key="3">
    <source>
        <dbReference type="Proteomes" id="UP000660611"/>
    </source>
</evidence>
<reference evidence="2" key="1">
    <citation type="submission" date="2021-01" db="EMBL/GenBank/DDBJ databases">
        <title>Whole genome shotgun sequence of Dactylosporangium siamense NBRC 106093.</title>
        <authorList>
            <person name="Komaki H."/>
            <person name="Tamura T."/>
        </authorList>
    </citation>
    <scope>NUCLEOTIDE SEQUENCE</scope>
    <source>
        <strain evidence="2">NBRC 106093</strain>
    </source>
</reference>
<dbReference type="AlphaFoldDB" id="A0A919PMI2"/>
<sequence>MEPSAIVVSVVACFGVAVVLIVVAAVVAARRERQRREALRLWAKRHGWQVVDRPQVEWGRRMPGRNRRGVSLALFGTLGGRPVGIGDYSHTTTSTSTDANGASQTTSTTHHHVAVVVRLRMPRPTVAVHRRGGGSKLWRTLFGDKATAVGYEAFDRAYRVNAPDPRLVRTVLGGPLVAEHVAGRLPDWSVEGDELMTFVPGRIGVPDGIPAQFGPLLRVAELIEAHANTTQS</sequence>
<keyword evidence="1" id="KW-1133">Transmembrane helix</keyword>
<evidence type="ECO:0000313" key="2">
    <source>
        <dbReference type="EMBL" id="GIG47505.1"/>
    </source>
</evidence>
<comment type="caution">
    <text evidence="2">The sequence shown here is derived from an EMBL/GenBank/DDBJ whole genome shotgun (WGS) entry which is preliminary data.</text>
</comment>
<evidence type="ECO:0000256" key="1">
    <source>
        <dbReference type="SAM" id="Phobius"/>
    </source>
</evidence>
<dbReference type="EMBL" id="BONQ01000083">
    <property type="protein sequence ID" value="GIG47505.1"/>
    <property type="molecule type" value="Genomic_DNA"/>
</dbReference>
<keyword evidence="3" id="KW-1185">Reference proteome</keyword>
<dbReference type="Proteomes" id="UP000660611">
    <property type="component" value="Unassembled WGS sequence"/>
</dbReference>
<dbReference type="RefSeq" id="WP_203849223.1">
    <property type="nucleotide sequence ID" value="NZ_BAAAVW010000018.1"/>
</dbReference>
<organism evidence="2 3">
    <name type="scientific">Dactylosporangium siamense</name>
    <dbReference type="NCBI Taxonomy" id="685454"/>
    <lineage>
        <taxon>Bacteria</taxon>
        <taxon>Bacillati</taxon>
        <taxon>Actinomycetota</taxon>
        <taxon>Actinomycetes</taxon>
        <taxon>Micromonosporales</taxon>
        <taxon>Micromonosporaceae</taxon>
        <taxon>Dactylosporangium</taxon>
    </lineage>
</organism>
<keyword evidence="1" id="KW-0472">Membrane</keyword>
<protein>
    <submittedName>
        <fullName evidence="2">Uncharacterized protein</fullName>
    </submittedName>
</protein>
<feature type="transmembrane region" description="Helical" evidence="1">
    <location>
        <begin position="6"/>
        <end position="29"/>
    </location>
</feature>
<gene>
    <name evidence="2" type="ORF">Dsi01nite_055460</name>
</gene>
<keyword evidence="1" id="KW-0812">Transmembrane</keyword>
<accession>A0A919PMI2</accession>
<name>A0A919PMI2_9ACTN</name>
<proteinExistence type="predicted"/>